<keyword evidence="2 5" id="KW-0812">Transmembrane</keyword>
<feature type="transmembrane region" description="Helical" evidence="5">
    <location>
        <begin position="230"/>
        <end position="250"/>
    </location>
</feature>
<proteinExistence type="predicted"/>
<feature type="domain" description="Major facilitator superfamily (MFS) profile" evidence="6">
    <location>
        <begin position="20"/>
        <end position="466"/>
    </location>
</feature>
<evidence type="ECO:0000313" key="7">
    <source>
        <dbReference type="EMBL" id="MDN4119705.1"/>
    </source>
</evidence>
<feature type="transmembrane region" description="Helical" evidence="5">
    <location>
        <begin position="143"/>
        <end position="165"/>
    </location>
</feature>
<evidence type="ECO:0000256" key="5">
    <source>
        <dbReference type="SAM" id="Phobius"/>
    </source>
</evidence>
<accession>A0ABT8EEV0</accession>
<sequence length="470" mass="49981">MSGKLEASWAELLSGRNGLRSLALAGGVAVHAVNVYIATTIMPSVIQDIGGQQYYAWNTTLFVVASIVGSALTSRILERWGLRLGFLLTLAIFTLGTVLCASSPHMWWLLLARAVQGFGGGLLLGLSYSSIRIVFAERLWPKAMALVSSMWGVATLAGPAIGGVFAQSGHWRWAFLAILPLIAGLVVLVWTQLNAYRQSLSQSSGSTLPQIFLLTSSVLLVSGASLFESWGINFIGAFLGMAVLAYLIRFDGRASTRLFPVGTYSLRQPLGSLYACIGLMSISVTAEIFIPYFLQVIHLMSPLKAGYLTVLMSAGWTLGTIASSSRPHRVGAYFLVIGPVLSCISLLALAVLIPWQALSLEWQLSWLMYPALLGVGLGIGICWPHLLTRVFKAAPKGQENIASAAITTLQLYAMALGASVAGLIANAAGFSRPGGLIGAQQSSMALFIAFALCPALAAFLSKAARRVVLL</sequence>
<keyword evidence="3 5" id="KW-1133">Transmembrane helix</keyword>
<feature type="transmembrane region" description="Helical" evidence="5">
    <location>
        <begin position="21"/>
        <end position="42"/>
    </location>
</feature>
<evidence type="ECO:0000313" key="8">
    <source>
        <dbReference type="Proteomes" id="UP001168613"/>
    </source>
</evidence>
<protein>
    <submittedName>
        <fullName evidence="7">MFS transporter</fullName>
    </submittedName>
</protein>
<feature type="transmembrane region" description="Helical" evidence="5">
    <location>
        <begin position="84"/>
        <end position="104"/>
    </location>
</feature>
<dbReference type="EMBL" id="JAJHNU010000001">
    <property type="protein sequence ID" value="MDN4119705.1"/>
    <property type="molecule type" value="Genomic_DNA"/>
</dbReference>
<feature type="transmembrane region" description="Helical" evidence="5">
    <location>
        <begin position="171"/>
        <end position="193"/>
    </location>
</feature>
<evidence type="ECO:0000256" key="1">
    <source>
        <dbReference type="ARBA" id="ARBA00004141"/>
    </source>
</evidence>
<dbReference type="Gene3D" id="1.20.1720.10">
    <property type="entry name" value="Multidrug resistance protein D"/>
    <property type="match status" value="1"/>
</dbReference>
<feature type="transmembrane region" description="Helical" evidence="5">
    <location>
        <begin position="271"/>
        <end position="293"/>
    </location>
</feature>
<comment type="caution">
    <text evidence="7">The sequence shown here is derived from an EMBL/GenBank/DDBJ whole genome shotgun (WGS) entry which is preliminary data.</text>
</comment>
<dbReference type="InterPro" id="IPR020846">
    <property type="entry name" value="MFS_dom"/>
</dbReference>
<dbReference type="PANTHER" id="PTHR23501:SF154">
    <property type="entry name" value="MULTIDRUG-EFFLUX TRANSPORTER RV1634-RELATED"/>
    <property type="match status" value="1"/>
</dbReference>
<comment type="subcellular location">
    <subcellularLocation>
        <location evidence="1">Membrane</location>
        <topology evidence="1">Multi-pass membrane protein</topology>
    </subcellularLocation>
</comment>
<name>A0ABT8EEV0_9BURK</name>
<feature type="transmembrane region" description="Helical" evidence="5">
    <location>
        <begin position="205"/>
        <end position="224"/>
    </location>
</feature>
<evidence type="ECO:0000256" key="2">
    <source>
        <dbReference type="ARBA" id="ARBA00022692"/>
    </source>
</evidence>
<feature type="transmembrane region" description="Helical" evidence="5">
    <location>
        <begin position="367"/>
        <end position="388"/>
    </location>
</feature>
<feature type="transmembrane region" description="Helical" evidence="5">
    <location>
        <begin position="409"/>
        <end position="430"/>
    </location>
</feature>
<reference evidence="7" key="1">
    <citation type="submission" date="2021-11" db="EMBL/GenBank/DDBJ databases">
        <title>Draft genome sequence of Alcaligenes endophyticus type strain CCUG 75668T.</title>
        <authorList>
            <person name="Salva-Serra F."/>
            <person name="Duran R.E."/>
            <person name="Seeger M."/>
            <person name="Moore E.R.B."/>
            <person name="Jaen-Luchoro D."/>
        </authorList>
    </citation>
    <scope>NUCLEOTIDE SEQUENCE</scope>
    <source>
        <strain evidence="7">CCUG 75668</strain>
    </source>
</reference>
<dbReference type="Gene3D" id="1.20.1250.20">
    <property type="entry name" value="MFS general substrate transporter like domains"/>
    <property type="match status" value="1"/>
</dbReference>
<dbReference type="Proteomes" id="UP001168613">
    <property type="component" value="Unassembled WGS sequence"/>
</dbReference>
<dbReference type="PANTHER" id="PTHR23501">
    <property type="entry name" value="MAJOR FACILITATOR SUPERFAMILY"/>
    <property type="match status" value="1"/>
</dbReference>
<keyword evidence="4 5" id="KW-0472">Membrane</keyword>
<dbReference type="PRINTS" id="PR01035">
    <property type="entry name" value="TCRTETA"/>
</dbReference>
<dbReference type="RefSeq" id="WP_266124726.1">
    <property type="nucleotide sequence ID" value="NZ_JAJHNU010000001.1"/>
</dbReference>
<evidence type="ECO:0000256" key="3">
    <source>
        <dbReference type="ARBA" id="ARBA00022989"/>
    </source>
</evidence>
<feature type="transmembrane region" description="Helical" evidence="5">
    <location>
        <begin position="330"/>
        <end position="355"/>
    </location>
</feature>
<keyword evidence="8" id="KW-1185">Reference proteome</keyword>
<evidence type="ECO:0000256" key="4">
    <source>
        <dbReference type="ARBA" id="ARBA00023136"/>
    </source>
</evidence>
<dbReference type="SUPFAM" id="SSF103473">
    <property type="entry name" value="MFS general substrate transporter"/>
    <property type="match status" value="1"/>
</dbReference>
<dbReference type="Pfam" id="PF07690">
    <property type="entry name" value="MFS_1"/>
    <property type="match status" value="1"/>
</dbReference>
<evidence type="ECO:0000259" key="6">
    <source>
        <dbReference type="PROSITE" id="PS50850"/>
    </source>
</evidence>
<dbReference type="InterPro" id="IPR001958">
    <property type="entry name" value="Tet-R_TetA/multi-R_MdtG-like"/>
</dbReference>
<feature type="transmembrane region" description="Helical" evidence="5">
    <location>
        <begin position="305"/>
        <end position="323"/>
    </location>
</feature>
<dbReference type="InterPro" id="IPR036259">
    <property type="entry name" value="MFS_trans_sf"/>
</dbReference>
<gene>
    <name evidence="7" type="ORF">LMS43_00230</name>
</gene>
<feature type="transmembrane region" description="Helical" evidence="5">
    <location>
        <begin position="110"/>
        <end position="131"/>
    </location>
</feature>
<feature type="transmembrane region" description="Helical" evidence="5">
    <location>
        <begin position="442"/>
        <end position="460"/>
    </location>
</feature>
<feature type="transmembrane region" description="Helical" evidence="5">
    <location>
        <begin position="54"/>
        <end position="72"/>
    </location>
</feature>
<dbReference type="PROSITE" id="PS50850">
    <property type="entry name" value="MFS"/>
    <property type="match status" value="1"/>
</dbReference>
<dbReference type="InterPro" id="IPR011701">
    <property type="entry name" value="MFS"/>
</dbReference>
<organism evidence="7 8">
    <name type="scientific">Alcaligenes endophyticus</name>
    <dbReference type="NCBI Taxonomy" id="1929088"/>
    <lineage>
        <taxon>Bacteria</taxon>
        <taxon>Pseudomonadati</taxon>
        <taxon>Pseudomonadota</taxon>
        <taxon>Betaproteobacteria</taxon>
        <taxon>Burkholderiales</taxon>
        <taxon>Alcaligenaceae</taxon>
        <taxon>Alcaligenes</taxon>
    </lineage>
</organism>